<evidence type="ECO:0000313" key="3">
    <source>
        <dbReference type="EMBL" id="CAG7613762.1"/>
    </source>
</evidence>
<evidence type="ECO:0000313" key="4">
    <source>
        <dbReference type="Proteomes" id="UP000693672"/>
    </source>
</evidence>
<dbReference type="CDD" id="cd06259">
    <property type="entry name" value="YdcF-like"/>
    <property type="match status" value="1"/>
</dbReference>
<dbReference type="GO" id="GO:0043164">
    <property type="term" value="P:Gram-negative-bacterium-type cell wall biogenesis"/>
    <property type="evidence" value="ECO:0007669"/>
    <property type="project" value="TreeGrafter"/>
</dbReference>
<sequence>MMTIMAVLMYAVSTPLVGSAALQPLESRYAPPAVIDGDVYVMLTGGSVQGTPEPSGIGSPGVYTLSRIAAVAELYAKKPLPILISGGQVYEDSGNEGRLSMRVLTALGVPAKDIVLEDQSRTTQENARYSKALLEKNGYKKPILVTSAFHMPRAMKHFRAQQVEAIPYPVGYLNSRNTGWSARQLLPSSSALDWLSTALKEYIGMLQ</sequence>
<accession>A0A916JXQ1</accession>
<feature type="domain" description="DUF218" evidence="2">
    <location>
        <begin position="39"/>
        <end position="204"/>
    </location>
</feature>
<proteinExistence type="predicted"/>
<name>A0A916JXQ1_9BACL</name>
<dbReference type="AlphaFoldDB" id="A0A916JXQ1"/>
<feature type="signal peptide" evidence="1">
    <location>
        <begin position="1"/>
        <end position="20"/>
    </location>
</feature>
<keyword evidence="1" id="KW-0732">Signal</keyword>
<dbReference type="GO" id="GO:0005886">
    <property type="term" value="C:plasma membrane"/>
    <property type="evidence" value="ECO:0007669"/>
    <property type="project" value="TreeGrafter"/>
</dbReference>
<comment type="caution">
    <text evidence="3">The sequence shown here is derived from an EMBL/GenBank/DDBJ whole genome shotgun (WGS) entry which is preliminary data.</text>
</comment>
<evidence type="ECO:0000259" key="2">
    <source>
        <dbReference type="Pfam" id="PF02698"/>
    </source>
</evidence>
<reference evidence="3" key="1">
    <citation type="submission" date="2021-06" db="EMBL/GenBank/DDBJ databases">
        <authorList>
            <person name="Criscuolo A."/>
        </authorList>
    </citation>
    <scope>NUCLEOTIDE SEQUENCE</scope>
    <source>
        <strain evidence="3">CIP111600</strain>
    </source>
</reference>
<dbReference type="InterPro" id="IPR051599">
    <property type="entry name" value="Cell_Envelope_Assoc"/>
</dbReference>
<dbReference type="PANTHER" id="PTHR30336:SF4">
    <property type="entry name" value="ENVELOPE BIOGENESIS FACTOR ELYC"/>
    <property type="match status" value="1"/>
</dbReference>
<gene>
    <name evidence="3" type="ORF">PAESOLCIP111_01643</name>
</gene>
<keyword evidence="4" id="KW-1185">Reference proteome</keyword>
<organism evidence="3 4">
    <name type="scientific">Paenibacillus solanacearum</name>
    <dbReference type="NCBI Taxonomy" id="2048548"/>
    <lineage>
        <taxon>Bacteria</taxon>
        <taxon>Bacillati</taxon>
        <taxon>Bacillota</taxon>
        <taxon>Bacilli</taxon>
        <taxon>Bacillales</taxon>
        <taxon>Paenibacillaceae</taxon>
        <taxon>Paenibacillus</taxon>
    </lineage>
</organism>
<dbReference type="PANTHER" id="PTHR30336">
    <property type="entry name" value="INNER MEMBRANE PROTEIN, PROBABLE PERMEASE"/>
    <property type="match status" value="1"/>
</dbReference>
<dbReference type="GO" id="GO:0000270">
    <property type="term" value="P:peptidoglycan metabolic process"/>
    <property type="evidence" value="ECO:0007669"/>
    <property type="project" value="TreeGrafter"/>
</dbReference>
<dbReference type="Pfam" id="PF02698">
    <property type="entry name" value="DUF218"/>
    <property type="match status" value="1"/>
</dbReference>
<feature type="chain" id="PRO_5037598388" description="DUF218 domain-containing protein" evidence="1">
    <location>
        <begin position="21"/>
        <end position="207"/>
    </location>
</feature>
<evidence type="ECO:0000256" key="1">
    <source>
        <dbReference type="SAM" id="SignalP"/>
    </source>
</evidence>
<dbReference type="Proteomes" id="UP000693672">
    <property type="component" value="Unassembled WGS sequence"/>
</dbReference>
<protein>
    <recommendedName>
        <fullName evidence="2">DUF218 domain-containing protein</fullName>
    </recommendedName>
</protein>
<dbReference type="InterPro" id="IPR003848">
    <property type="entry name" value="DUF218"/>
</dbReference>
<dbReference type="EMBL" id="CAJVAS010000005">
    <property type="protein sequence ID" value="CAG7613762.1"/>
    <property type="molecule type" value="Genomic_DNA"/>
</dbReference>